<keyword evidence="3" id="KW-0539">Nucleus</keyword>
<evidence type="ECO:0000313" key="8">
    <source>
        <dbReference type="Proteomes" id="UP001153636"/>
    </source>
</evidence>
<protein>
    <recommendedName>
        <fullName evidence="9">Digestive organ expansion factor homolog</fullName>
    </recommendedName>
</protein>
<feature type="compositionally biased region" description="Low complexity" evidence="4">
    <location>
        <begin position="32"/>
        <end position="44"/>
    </location>
</feature>
<sequence>MARRGKVKYKDVVKKPHMSQKKSQKKTKPRKTYSLYSNNSNKSNIQKRKFVPRQSSYEPEPKQQKIERNIPRQEEESSASEEDVADLDNLLNTFKDPNKSKKSLAIDSSSDSELESEENEALVEEEDIESDLDTESETREVRDDETLENTEGKIEESDGDEVDDVKIEINGKEEEEIDDNADPYNKHVLFDLHDSMLDSLQSSPVSTNNSTESWPVLGNLNIQIPKCDNISSEETEQFTIAEKKIYAPEGMVPKRIKPSNLNDLHIKTQIINNLLKVNKTVTDSEHFTPLQGEIFAIINNYQDLYYPERTFSNSEEIRYTYCVHAVNHILKTRLKVIHHNSRLTKKDEVPEEFRDQGLVRPKVLIILPFKDAAYKTIQMIINLILPEDKGNVMNKKRFLEDYTGNELFLPKKNPKPEDYEQIFHGNTHDDFKIGITVTKKSLKLYADFYSSDIILASPLGLRTIIGAEGESERDYDFLASIELLIMDQTEIFLMQNWDHVIHVFSHMHLQPKGSHGTDFSRVRTWSLNGWAKYYRQTLIFSSLNLPEINAVFNKKCQNFAGKVKIVNPIKFGSISQVVVQIPHVFHRFEAKNVADAMDARFDFFVNKILSQQREPLMKQTLIFVSSYFDFVRLRNYFKKEDIGFVQICEYSKEGKVARARDMFYHGDAHFLLYTERFHFFNRKRIKGVRHIVFYQLPIFPHFYYELCNLMQDANMNKKVGNASNMTVTVMYSKYDVYQLSAVVGTEKSAKMVQSDRNVHMMVTGND</sequence>
<gene>
    <name evidence="7" type="ORF">PSYICH_LOCUS11048</name>
</gene>
<feature type="region of interest" description="Disordered" evidence="4">
    <location>
        <begin position="1"/>
        <end position="165"/>
    </location>
</feature>
<keyword evidence="8" id="KW-1185">Reference proteome</keyword>
<dbReference type="InterPro" id="IPR010678">
    <property type="entry name" value="UTP25"/>
</dbReference>
<name>A0A9P0CXP9_9CUCU</name>
<evidence type="ECO:0008006" key="9">
    <source>
        <dbReference type="Google" id="ProtNLM"/>
    </source>
</evidence>
<dbReference type="GO" id="GO:0000462">
    <property type="term" value="P:maturation of SSU-rRNA from tricistronic rRNA transcript (SSU-rRNA, 5.8S rRNA, LSU-rRNA)"/>
    <property type="evidence" value="ECO:0007669"/>
    <property type="project" value="TreeGrafter"/>
</dbReference>
<comment type="similarity">
    <text evidence="2">Belongs to the UTP25 family.</text>
</comment>
<dbReference type="Proteomes" id="UP001153636">
    <property type="component" value="Chromosome 5"/>
</dbReference>
<dbReference type="GO" id="GO:0019843">
    <property type="term" value="F:rRNA binding"/>
    <property type="evidence" value="ECO:0007669"/>
    <property type="project" value="TreeGrafter"/>
</dbReference>
<feature type="domain" description="UTP25 C-terminal" evidence="5">
    <location>
        <begin position="573"/>
        <end position="759"/>
    </location>
</feature>
<evidence type="ECO:0000259" key="6">
    <source>
        <dbReference type="Pfam" id="PF22916"/>
    </source>
</evidence>
<feature type="compositionally biased region" description="Basic residues" evidence="4">
    <location>
        <begin position="15"/>
        <end position="31"/>
    </location>
</feature>
<dbReference type="PANTHER" id="PTHR12933:SF0">
    <property type="entry name" value="U3 SMALL NUCLEOLAR RNA-ASSOCIATED PROTEIN 25 HOMOLOG"/>
    <property type="match status" value="1"/>
</dbReference>
<feature type="compositionally biased region" description="Basic and acidic residues" evidence="4">
    <location>
        <begin position="59"/>
        <end position="75"/>
    </location>
</feature>
<reference evidence="7" key="1">
    <citation type="submission" date="2022-01" db="EMBL/GenBank/DDBJ databases">
        <authorList>
            <person name="King R."/>
        </authorList>
    </citation>
    <scope>NUCLEOTIDE SEQUENCE</scope>
</reference>
<evidence type="ECO:0000256" key="4">
    <source>
        <dbReference type="SAM" id="MobiDB-lite"/>
    </source>
</evidence>
<dbReference type="InterPro" id="IPR053939">
    <property type="entry name" value="UTP25_C"/>
</dbReference>
<comment type="subcellular location">
    <subcellularLocation>
        <location evidence="1">Nucleus</location>
        <location evidence="1">Nucleolus</location>
    </subcellularLocation>
</comment>
<evidence type="ECO:0000256" key="3">
    <source>
        <dbReference type="ARBA" id="ARBA00023242"/>
    </source>
</evidence>
<dbReference type="Pfam" id="PF22916">
    <property type="entry name" value="UTP25_NTPase-like"/>
    <property type="match status" value="1"/>
</dbReference>
<feature type="compositionally biased region" description="Basic and acidic residues" evidence="4">
    <location>
        <begin position="136"/>
        <end position="156"/>
    </location>
</feature>
<dbReference type="AlphaFoldDB" id="A0A9P0CXP9"/>
<dbReference type="EMBL" id="OV651817">
    <property type="protein sequence ID" value="CAH1111267.1"/>
    <property type="molecule type" value="Genomic_DNA"/>
</dbReference>
<organism evidence="7 8">
    <name type="scientific">Psylliodes chrysocephalus</name>
    <dbReference type="NCBI Taxonomy" id="3402493"/>
    <lineage>
        <taxon>Eukaryota</taxon>
        <taxon>Metazoa</taxon>
        <taxon>Ecdysozoa</taxon>
        <taxon>Arthropoda</taxon>
        <taxon>Hexapoda</taxon>
        <taxon>Insecta</taxon>
        <taxon>Pterygota</taxon>
        <taxon>Neoptera</taxon>
        <taxon>Endopterygota</taxon>
        <taxon>Coleoptera</taxon>
        <taxon>Polyphaga</taxon>
        <taxon>Cucujiformia</taxon>
        <taxon>Chrysomeloidea</taxon>
        <taxon>Chrysomelidae</taxon>
        <taxon>Galerucinae</taxon>
        <taxon>Alticini</taxon>
        <taxon>Psylliodes</taxon>
    </lineage>
</organism>
<dbReference type="GO" id="GO:0032040">
    <property type="term" value="C:small-subunit processome"/>
    <property type="evidence" value="ECO:0007669"/>
    <property type="project" value="TreeGrafter"/>
</dbReference>
<dbReference type="GO" id="GO:0034511">
    <property type="term" value="F:U3 snoRNA binding"/>
    <property type="evidence" value="ECO:0007669"/>
    <property type="project" value="InterPro"/>
</dbReference>
<dbReference type="OrthoDB" id="10264378at2759"/>
<feature type="domain" description="UTP25 NTP hydrolase-like" evidence="6">
    <location>
        <begin position="301"/>
        <end position="563"/>
    </location>
</feature>
<dbReference type="PANTHER" id="PTHR12933">
    <property type="entry name" value="ORF PROTEIN-RELATED"/>
    <property type="match status" value="1"/>
</dbReference>
<evidence type="ECO:0000259" key="5">
    <source>
        <dbReference type="Pfam" id="PF06862"/>
    </source>
</evidence>
<evidence type="ECO:0000313" key="7">
    <source>
        <dbReference type="EMBL" id="CAH1111267.1"/>
    </source>
</evidence>
<dbReference type="InterPro" id="IPR053940">
    <property type="entry name" value="UTP25_NTPase-like"/>
</dbReference>
<accession>A0A9P0CXP9</accession>
<proteinExistence type="inferred from homology"/>
<dbReference type="Pfam" id="PF06862">
    <property type="entry name" value="Utp25_C"/>
    <property type="match status" value="1"/>
</dbReference>
<feature type="compositionally biased region" description="Acidic residues" evidence="4">
    <location>
        <begin position="110"/>
        <end position="135"/>
    </location>
</feature>
<evidence type="ECO:0000256" key="1">
    <source>
        <dbReference type="ARBA" id="ARBA00004604"/>
    </source>
</evidence>
<feature type="compositionally biased region" description="Acidic residues" evidence="4">
    <location>
        <begin position="76"/>
        <end position="86"/>
    </location>
</feature>
<evidence type="ECO:0000256" key="2">
    <source>
        <dbReference type="ARBA" id="ARBA00009223"/>
    </source>
</evidence>